<feature type="domain" description="SMP-30/Gluconolactonase/LRE-like region" evidence="2">
    <location>
        <begin position="15"/>
        <end position="257"/>
    </location>
</feature>
<reference evidence="3 4" key="1">
    <citation type="submission" date="2023-07" db="EMBL/GenBank/DDBJ databases">
        <authorList>
            <person name="Lian W.-H."/>
        </authorList>
    </citation>
    <scope>NUCLEOTIDE SEQUENCE [LARGE SCALE GENOMIC DNA]</scope>
    <source>
        <strain evidence="3 4">SYSU DXS3180</strain>
    </source>
</reference>
<evidence type="ECO:0000313" key="3">
    <source>
        <dbReference type="EMBL" id="MEX6691174.1"/>
    </source>
</evidence>
<comment type="caution">
    <text evidence="3">The sequence shown here is derived from an EMBL/GenBank/DDBJ whole genome shotgun (WGS) entry which is preliminary data.</text>
</comment>
<accession>A0ABV3ZQH4</accession>
<keyword evidence="4" id="KW-1185">Reference proteome</keyword>
<dbReference type="PRINTS" id="PR01790">
    <property type="entry name" value="SMP30FAMILY"/>
</dbReference>
<dbReference type="SUPFAM" id="SSF63829">
    <property type="entry name" value="Calcium-dependent phosphotriesterase"/>
    <property type="match status" value="1"/>
</dbReference>
<evidence type="ECO:0000313" key="4">
    <source>
        <dbReference type="Proteomes" id="UP001560573"/>
    </source>
</evidence>
<dbReference type="GO" id="GO:0016787">
    <property type="term" value="F:hydrolase activity"/>
    <property type="evidence" value="ECO:0007669"/>
    <property type="project" value="UniProtKB-KW"/>
</dbReference>
<evidence type="ECO:0000256" key="1">
    <source>
        <dbReference type="ARBA" id="ARBA00008853"/>
    </source>
</evidence>
<sequence length="291" mass="32334">MELTASLILDARAELAEGPIWNYRENKLYWVDIDGRKLHIYDPETKEDRALETTEKIGTVVPMENGDVLVALQSGIHQMNTTTGELVFMTNPLPDPEIRFNDGKCDPSGRFWVGSMHLKQIKGKASLYRMDADDVVHQMLDNVTISNGIAWSADKKTMYYVDTPTKKVDAFDYDDAAGNISNRRTVIHVPEGSGSPDGMTIDEEGMLWTALWGDFSVARWNPLTGELLGKVTVPVPQVSACAFGGKDLSTLYITTARENMSKEDLEKYPLSGSLFAVDLKVKGVKANFYKG</sequence>
<dbReference type="InterPro" id="IPR013658">
    <property type="entry name" value="SGL"/>
</dbReference>
<dbReference type="EMBL" id="JAULBC010000014">
    <property type="protein sequence ID" value="MEX6691174.1"/>
    <property type="molecule type" value="Genomic_DNA"/>
</dbReference>
<protein>
    <submittedName>
        <fullName evidence="3">SMP-30/gluconolactonase/LRE family protein</fullName>
        <ecNumber evidence="3">3.1.1.99</ecNumber>
    </submittedName>
</protein>
<dbReference type="EC" id="3.1.1.99" evidence="3"/>
<dbReference type="Pfam" id="PF08450">
    <property type="entry name" value="SGL"/>
    <property type="match status" value="1"/>
</dbReference>
<proteinExistence type="inferred from homology"/>
<keyword evidence="3" id="KW-0378">Hydrolase</keyword>
<dbReference type="Proteomes" id="UP001560573">
    <property type="component" value="Unassembled WGS sequence"/>
</dbReference>
<evidence type="ECO:0000259" key="2">
    <source>
        <dbReference type="Pfam" id="PF08450"/>
    </source>
</evidence>
<comment type="similarity">
    <text evidence="1">Belongs to the SMP-30/CGR1 family.</text>
</comment>
<dbReference type="RefSeq" id="WP_369332590.1">
    <property type="nucleotide sequence ID" value="NZ_JAULBC010000014.1"/>
</dbReference>
<organism evidence="3 4">
    <name type="scientific">Danxiaibacter flavus</name>
    <dbReference type="NCBI Taxonomy" id="3049108"/>
    <lineage>
        <taxon>Bacteria</taxon>
        <taxon>Pseudomonadati</taxon>
        <taxon>Bacteroidota</taxon>
        <taxon>Chitinophagia</taxon>
        <taxon>Chitinophagales</taxon>
        <taxon>Chitinophagaceae</taxon>
        <taxon>Danxiaibacter</taxon>
    </lineage>
</organism>
<dbReference type="InterPro" id="IPR011042">
    <property type="entry name" value="6-blade_b-propeller_TolB-like"/>
</dbReference>
<gene>
    <name evidence="3" type="ORF">QTN47_26935</name>
</gene>
<dbReference type="PANTHER" id="PTHR10907">
    <property type="entry name" value="REGUCALCIN"/>
    <property type="match status" value="1"/>
</dbReference>
<name>A0ABV3ZQH4_9BACT</name>
<dbReference type="InterPro" id="IPR005511">
    <property type="entry name" value="SMP-30"/>
</dbReference>
<dbReference type="PANTHER" id="PTHR10907:SF47">
    <property type="entry name" value="REGUCALCIN"/>
    <property type="match status" value="1"/>
</dbReference>
<dbReference type="Gene3D" id="2.120.10.30">
    <property type="entry name" value="TolB, C-terminal domain"/>
    <property type="match status" value="1"/>
</dbReference>